<feature type="chain" id="PRO_5009292251" evidence="1">
    <location>
        <begin position="25"/>
        <end position="421"/>
    </location>
</feature>
<keyword evidence="4" id="KW-1185">Reference proteome</keyword>
<sequence length="421" mass="47978">MKLAKLKWRFILLFTLFCATTFFSQTSIKVLSYETSTVQPGFYNALYVSNTENILRARFRVSNDNGKTWAIEPTSIKNLGKVPNSSQRNITTSIYIPEKNILVSFFNSLDNPQIAKYSVEPIEAQKDYYLRYRVSNDNGVSWLFDSPLVSEGNFSQKNPFPGIWTGKNAYYIGDFGSKPIINNIGEIILPVQATILPNQNNNLNRNNLYNPWGTTSYTDVMILRGKWENNQLVWKMNNKIEGDPKLTTRGLIEPTIAKLENGNLLCVMRGSNGGIKDPTFKLLGYKWASISEDDGQTWSKPKPWTYDDGNPFYSPSSMSILFTHSNGRCYWVGNISESNPKGNLPRFPLVMGEVDQKTMTLIKSSIITLDTQKPDEKAKGNLDLGHTTIYEDRVSKEIVVSYQRIYSKQKQKDWVTIRLKV</sequence>
<proteinExistence type="predicted"/>
<dbReference type="Pfam" id="PF13088">
    <property type="entry name" value="BNR_2"/>
    <property type="match status" value="1"/>
</dbReference>
<dbReference type="InterPro" id="IPR036278">
    <property type="entry name" value="Sialidase_sf"/>
</dbReference>
<dbReference type="Gene3D" id="2.120.10.10">
    <property type="match status" value="1"/>
</dbReference>
<feature type="signal peptide" evidence="1">
    <location>
        <begin position="1"/>
        <end position="24"/>
    </location>
</feature>
<evidence type="ECO:0000313" key="3">
    <source>
        <dbReference type="EMBL" id="SEG42802.1"/>
    </source>
</evidence>
<reference evidence="4" key="1">
    <citation type="submission" date="2016-10" db="EMBL/GenBank/DDBJ databases">
        <authorList>
            <person name="Varghese N."/>
            <person name="Submissions S."/>
        </authorList>
    </citation>
    <scope>NUCLEOTIDE SEQUENCE [LARGE SCALE GENOMIC DNA]</scope>
    <source>
        <strain evidence="4">DSM 21580</strain>
    </source>
</reference>
<dbReference type="SUPFAM" id="SSF50939">
    <property type="entry name" value="Sialidases"/>
    <property type="match status" value="1"/>
</dbReference>
<dbReference type="CDD" id="cd15482">
    <property type="entry name" value="Sialidase_non-viral"/>
    <property type="match status" value="1"/>
</dbReference>
<dbReference type="InterPro" id="IPR011040">
    <property type="entry name" value="Sialidase"/>
</dbReference>
<organism evidence="3 4">
    <name type="scientific">Halpernia humi</name>
    <dbReference type="NCBI Taxonomy" id="493375"/>
    <lineage>
        <taxon>Bacteria</taxon>
        <taxon>Pseudomonadati</taxon>
        <taxon>Bacteroidota</taxon>
        <taxon>Flavobacteriia</taxon>
        <taxon>Flavobacteriales</taxon>
        <taxon>Weeksellaceae</taxon>
        <taxon>Chryseobacterium group</taxon>
        <taxon>Halpernia</taxon>
    </lineage>
</organism>
<accession>A0A1H6A364</accession>
<evidence type="ECO:0000256" key="1">
    <source>
        <dbReference type="SAM" id="SignalP"/>
    </source>
</evidence>
<evidence type="ECO:0000313" key="4">
    <source>
        <dbReference type="Proteomes" id="UP000236738"/>
    </source>
</evidence>
<evidence type="ECO:0000259" key="2">
    <source>
        <dbReference type="Pfam" id="PF13088"/>
    </source>
</evidence>
<dbReference type="AlphaFoldDB" id="A0A1H6A364"/>
<dbReference type="EMBL" id="FNUS01000005">
    <property type="protein sequence ID" value="SEG42802.1"/>
    <property type="molecule type" value="Genomic_DNA"/>
</dbReference>
<protein>
    <submittedName>
        <fullName evidence="3">BNR repeat-like domain-containing protein</fullName>
    </submittedName>
</protein>
<dbReference type="OrthoDB" id="7294637at2"/>
<dbReference type="RefSeq" id="WP_159969851.1">
    <property type="nucleotide sequence ID" value="NZ_FNUS01000005.1"/>
</dbReference>
<name>A0A1H6A364_9FLAO</name>
<feature type="domain" description="Sialidase" evidence="2">
    <location>
        <begin position="130"/>
        <end position="354"/>
    </location>
</feature>
<gene>
    <name evidence="3" type="ORF">SAMN05421847_2329</name>
</gene>
<keyword evidence="1" id="KW-0732">Signal</keyword>
<dbReference type="Proteomes" id="UP000236738">
    <property type="component" value="Unassembled WGS sequence"/>
</dbReference>